<feature type="compositionally biased region" description="Low complexity" evidence="2">
    <location>
        <begin position="363"/>
        <end position="383"/>
    </location>
</feature>
<comment type="caution">
    <text evidence="4">The sequence shown here is derived from an EMBL/GenBank/DDBJ whole genome shotgun (WGS) entry which is preliminary data.</text>
</comment>
<feature type="compositionally biased region" description="Polar residues" evidence="2">
    <location>
        <begin position="392"/>
        <end position="406"/>
    </location>
</feature>
<dbReference type="InterPro" id="IPR013087">
    <property type="entry name" value="Znf_C2H2_type"/>
</dbReference>
<accession>A0A3M7FFT2</accession>
<protein>
    <recommendedName>
        <fullName evidence="3">C2H2-type domain-containing protein</fullName>
    </recommendedName>
</protein>
<organism evidence="4 5">
    <name type="scientific">Hortaea werneckii</name>
    <name type="common">Black yeast</name>
    <name type="synonym">Cladosporium werneckii</name>
    <dbReference type="NCBI Taxonomy" id="91943"/>
    <lineage>
        <taxon>Eukaryota</taxon>
        <taxon>Fungi</taxon>
        <taxon>Dikarya</taxon>
        <taxon>Ascomycota</taxon>
        <taxon>Pezizomycotina</taxon>
        <taxon>Dothideomycetes</taxon>
        <taxon>Dothideomycetidae</taxon>
        <taxon>Mycosphaerellales</taxon>
        <taxon>Teratosphaeriaceae</taxon>
        <taxon>Hortaea</taxon>
    </lineage>
</organism>
<feature type="compositionally biased region" description="Low complexity" evidence="2">
    <location>
        <begin position="142"/>
        <end position="153"/>
    </location>
</feature>
<feature type="compositionally biased region" description="Basic residues" evidence="2">
    <location>
        <begin position="650"/>
        <end position="673"/>
    </location>
</feature>
<feature type="domain" description="C2H2-type" evidence="3">
    <location>
        <begin position="165"/>
        <end position="193"/>
    </location>
</feature>
<feature type="compositionally biased region" description="Low complexity" evidence="2">
    <location>
        <begin position="638"/>
        <end position="649"/>
    </location>
</feature>
<evidence type="ECO:0000256" key="2">
    <source>
        <dbReference type="SAM" id="MobiDB-lite"/>
    </source>
</evidence>
<proteinExistence type="predicted"/>
<dbReference type="EMBL" id="QWIQ01000432">
    <property type="protein sequence ID" value="RMY87642.1"/>
    <property type="molecule type" value="Genomic_DNA"/>
</dbReference>
<feature type="compositionally biased region" description="Low complexity" evidence="2">
    <location>
        <begin position="602"/>
        <end position="611"/>
    </location>
</feature>
<feature type="compositionally biased region" description="Polar residues" evidence="2">
    <location>
        <begin position="109"/>
        <end position="118"/>
    </location>
</feature>
<evidence type="ECO:0000259" key="3">
    <source>
        <dbReference type="PROSITE" id="PS50157"/>
    </source>
</evidence>
<keyword evidence="1" id="KW-0862">Zinc</keyword>
<feature type="region of interest" description="Disordered" evidence="2">
    <location>
        <begin position="60"/>
        <end position="118"/>
    </location>
</feature>
<gene>
    <name evidence="4" type="ORF">D0862_10646</name>
</gene>
<name>A0A3M7FFT2_HORWE</name>
<feature type="compositionally biased region" description="Polar residues" evidence="2">
    <location>
        <begin position="90"/>
        <end position="100"/>
    </location>
</feature>
<keyword evidence="1" id="KW-0479">Metal-binding</keyword>
<keyword evidence="1" id="KW-0863">Zinc-finger</keyword>
<feature type="region of interest" description="Disordered" evidence="2">
    <location>
        <begin position="591"/>
        <end position="688"/>
    </location>
</feature>
<feature type="compositionally biased region" description="Pro residues" evidence="2">
    <location>
        <begin position="612"/>
        <end position="637"/>
    </location>
</feature>
<evidence type="ECO:0000313" key="4">
    <source>
        <dbReference type="EMBL" id="RMY87642.1"/>
    </source>
</evidence>
<dbReference type="GO" id="GO:0008270">
    <property type="term" value="F:zinc ion binding"/>
    <property type="evidence" value="ECO:0007669"/>
    <property type="project" value="UniProtKB-KW"/>
</dbReference>
<dbReference type="Proteomes" id="UP000281468">
    <property type="component" value="Unassembled WGS sequence"/>
</dbReference>
<sequence>MGDSTNTAELRKTAKDFLHGALWPKRSSVDDIAEEVIHLVLGDEPNPLTDLIKAKYAAREESASPLPPLQNLKPSTGSKLSLKFPRMRNRSASSKDSPAKQSADKRQPDGQSVFQVDTTSSASLSECKYKDLLGLQPARKAPSTPTQGGPSSSADKASCSGPVTYNCVFCGNDYSVKGTCKRHLEDLHVAKRYYECMKCQHVSRSVPEAKKHMAQCSVGIIDWNTVKPPHRRAYSSEFVTMAPFKTQQAYIEHLLELCALPKEQRPRISWHLKLRNLLEQPELKGMVCALSKRSFEDPDGWREVRWEHERVRRAVHRLEYGNLSRDSDAHTKDPTEITRRFLEDLFANRVFAWSEKQELGTQPSEASVSAESTAPSSSTGGTPRYVHGSLPQAANGQEMQQHTGPATDSVVGQYYNPPGSCSVRKPTPMQASEQAGKRPLSYETANQIPHRQPPGPPTTTYYVPDQNLPPSSSSAGEVHWPQQGYQPPISSTVSPEMPPPYELSTGPNQQYGLSPGQAQQFPPAALPPPPAVTTTPYAPQLPMTTANTGDFADFLLDDTAFLNIVSPATPMNSSGAAYAGGAGTVTAAAAAPTAGPGPMPVAPAAAAAPTAGPGPMPVAPAAAPPWPLQPAPPPPTLPQQGQNIAPPQSQHHHHHHHHHPHTHPHTHLHHQPHHGPMQTWFDASAGNM</sequence>
<reference evidence="4 5" key="1">
    <citation type="journal article" date="2018" name="BMC Genomics">
        <title>Genomic evidence for intraspecific hybridization in a clonal and extremely halotolerant yeast.</title>
        <authorList>
            <person name="Gostincar C."/>
            <person name="Stajich J.E."/>
            <person name="Zupancic J."/>
            <person name="Zalar P."/>
            <person name="Gunde-Cimerman N."/>
        </authorList>
    </citation>
    <scope>NUCLEOTIDE SEQUENCE [LARGE SCALE GENOMIC DNA]</scope>
    <source>
        <strain evidence="4 5">EXF-171</strain>
    </source>
</reference>
<evidence type="ECO:0000256" key="1">
    <source>
        <dbReference type="PROSITE-ProRule" id="PRU00042"/>
    </source>
</evidence>
<dbReference type="AlphaFoldDB" id="A0A3M7FFT2"/>
<feature type="region of interest" description="Disordered" evidence="2">
    <location>
        <begin position="356"/>
        <end position="523"/>
    </location>
</feature>
<feature type="compositionally biased region" description="Polar residues" evidence="2">
    <location>
        <begin position="483"/>
        <end position="494"/>
    </location>
</feature>
<feature type="region of interest" description="Disordered" evidence="2">
    <location>
        <begin position="136"/>
        <end position="158"/>
    </location>
</feature>
<dbReference type="PROSITE" id="PS00028">
    <property type="entry name" value="ZINC_FINGER_C2H2_1"/>
    <property type="match status" value="1"/>
</dbReference>
<evidence type="ECO:0000313" key="5">
    <source>
        <dbReference type="Proteomes" id="UP000281468"/>
    </source>
</evidence>
<dbReference type="PROSITE" id="PS50157">
    <property type="entry name" value="ZINC_FINGER_C2H2_2"/>
    <property type="match status" value="1"/>
</dbReference>